<dbReference type="RefSeq" id="WP_109827096.1">
    <property type="nucleotide sequence ID" value="NZ_CP029494.1"/>
</dbReference>
<feature type="compositionally biased region" description="Polar residues" evidence="1">
    <location>
        <begin position="40"/>
        <end position="54"/>
    </location>
</feature>
<evidence type="ECO:0000256" key="1">
    <source>
        <dbReference type="SAM" id="MobiDB-lite"/>
    </source>
</evidence>
<organism evidence="2 3">
    <name type="scientific">Deinococcus irradiatisoli</name>
    <dbReference type="NCBI Taxonomy" id="2202254"/>
    <lineage>
        <taxon>Bacteria</taxon>
        <taxon>Thermotogati</taxon>
        <taxon>Deinococcota</taxon>
        <taxon>Deinococci</taxon>
        <taxon>Deinococcales</taxon>
        <taxon>Deinococcaceae</taxon>
        <taxon>Deinococcus</taxon>
    </lineage>
</organism>
<evidence type="ECO:0000313" key="2">
    <source>
        <dbReference type="EMBL" id="AWN23367.1"/>
    </source>
</evidence>
<dbReference type="KEGG" id="dez:DKM44_09105"/>
<reference evidence="2 3" key="1">
    <citation type="submission" date="2018-05" db="EMBL/GenBank/DDBJ databases">
        <title>Complete Genome Sequence of Deinococcus sp. strain 17bor-2.</title>
        <authorList>
            <person name="Srinivasan S."/>
        </authorList>
    </citation>
    <scope>NUCLEOTIDE SEQUENCE [LARGE SCALE GENOMIC DNA]</scope>
    <source>
        <strain evidence="2 3">17bor-2</strain>
    </source>
</reference>
<feature type="region of interest" description="Disordered" evidence="1">
    <location>
        <begin position="1"/>
        <end position="100"/>
    </location>
</feature>
<feature type="compositionally biased region" description="Polar residues" evidence="1">
    <location>
        <begin position="7"/>
        <end position="17"/>
    </location>
</feature>
<name>A0A2Z3JDX3_9DEIO</name>
<keyword evidence="3" id="KW-1185">Reference proteome</keyword>
<sequence length="100" mass="10411">MEDAKPNASSENRQAESQMEENFKPQTVPDQKSDGYWDATSDQGTQVSSQDTPQTPAPAPEASQVPADGNTYGSLKDGNLPSGATTDPGGQAGTPKLGED</sequence>
<dbReference type="AlphaFoldDB" id="A0A2Z3JDX3"/>
<dbReference type="OrthoDB" id="72413at2"/>
<dbReference type="EMBL" id="CP029494">
    <property type="protein sequence ID" value="AWN23367.1"/>
    <property type="molecule type" value="Genomic_DNA"/>
</dbReference>
<evidence type="ECO:0000313" key="3">
    <source>
        <dbReference type="Proteomes" id="UP000245368"/>
    </source>
</evidence>
<protein>
    <submittedName>
        <fullName evidence="2">Uncharacterized protein</fullName>
    </submittedName>
</protein>
<gene>
    <name evidence="2" type="ORF">DKM44_09105</name>
</gene>
<dbReference type="Proteomes" id="UP000245368">
    <property type="component" value="Chromosome"/>
</dbReference>
<accession>A0A2Z3JDX3</accession>
<proteinExistence type="predicted"/>